<accession>A0A7W7YS45</accession>
<feature type="chain" id="PRO_5030663851" evidence="1">
    <location>
        <begin position="24"/>
        <end position="463"/>
    </location>
</feature>
<dbReference type="InterPro" id="IPR029058">
    <property type="entry name" value="AB_hydrolase_fold"/>
</dbReference>
<comment type="caution">
    <text evidence="3">The sequence shown here is derived from an EMBL/GenBank/DDBJ whole genome shotgun (WGS) entry which is preliminary data.</text>
</comment>
<sequence length="463" mass="48423">MTFSPRLAAGLLAALLLPLAAAADDGGQTFDTGMIPPGHILMPDDAPEASIFLISGADGWGDAEDEQAAALVDKGAAVIGIDLPAYLKALQANTESDDPKASDDCVYMISDIESLAHQVQRAGGSTSYHPPIVAGIGEGGALALAMVAQSPAATVGEAVAVDPDAGIALDRILCTPAAKTKADGRTVYGLTDGPLPAAITVLFTADAAQDGRDHVAALRKAHPDIDVRDASATAGDVLGQALADRMDAESDTDSPLGLPLTILKAAPAYDTMAVVYSGDGGWRDIDKEVAGALQQRGIPVVGVDSLRYFWSERKPQETADDLARIIDTFRKKWNVSHVLLVGYSFGADIMPATYNLLSPEDRARVPQVTLMALSRQVDYEVSVTGWLGVAGAGAGGDPVKDIAKIDPGDVQCIYGSEEDDDPCPTLKASGVESIRIKGGHHFDGDYDTLATRIIEGLKRRLEK</sequence>
<evidence type="ECO:0000256" key="1">
    <source>
        <dbReference type="SAM" id="SignalP"/>
    </source>
</evidence>
<keyword evidence="4" id="KW-1185">Reference proteome</keyword>
<gene>
    <name evidence="3" type="ORF">HNQ66_000610</name>
</gene>
<dbReference type="Gene3D" id="3.40.50.1820">
    <property type="entry name" value="alpha/beta hydrolase"/>
    <property type="match status" value="2"/>
</dbReference>
<keyword evidence="1" id="KW-0732">Signal</keyword>
<dbReference type="Proteomes" id="UP000535406">
    <property type="component" value="Unassembled WGS sequence"/>
</dbReference>
<evidence type="ECO:0000313" key="3">
    <source>
        <dbReference type="EMBL" id="MBB5041227.1"/>
    </source>
</evidence>
<dbReference type="SUPFAM" id="SSF53474">
    <property type="entry name" value="alpha/beta-Hydrolases"/>
    <property type="match status" value="2"/>
</dbReference>
<name>A0A7W7YS45_9HYPH</name>
<feature type="signal peptide" evidence="1">
    <location>
        <begin position="1"/>
        <end position="23"/>
    </location>
</feature>
<dbReference type="RefSeq" id="WP_184140713.1">
    <property type="nucleotide sequence ID" value="NZ_JACHIK010000002.1"/>
</dbReference>
<dbReference type="Pfam" id="PF06057">
    <property type="entry name" value="VirJ"/>
    <property type="match status" value="1"/>
</dbReference>
<feature type="domain" description="Bacterial virulence" evidence="2">
    <location>
        <begin position="270"/>
        <end position="460"/>
    </location>
</feature>
<proteinExistence type="predicted"/>
<reference evidence="3 4" key="1">
    <citation type="submission" date="2020-08" db="EMBL/GenBank/DDBJ databases">
        <title>Genomic Encyclopedia of Type Strains, Phase IV (KMG-IV): sequencing the most valuable type-strain genomes for metagenomic binning, comparative biology and taxonomic classification.</title>
        <authorList>
            <person name="Goeker M."/>
        </authorList>
    </citation>
    <scope>NUCLEOTIDE SEQUENCE [LARGE SCALE GENOMIC DNA]</scope>
    <source>
        <strain evidence="3 4">DSM 21319</strain>
    </source>
</reference>
<dbReference type="InterPro" id="IPR011225">
    <property type="entry name" value="IV_sec_VirJ"/>
</dbReference>
<dbReference type="InterPro" id="IPR010333">
    <property type="entry name" value="VirJ"/>
</dbReference>
<dbReference type="PIRSF" id="PIRSF029063">
    <property type="entry name" value="IV_sec_VirJ"/>
    <property type="match status" value="1"/>
</dbReference>
<evidence type="ECO:0000313" key="4">
    <source>
        <dbReference type="Proteomes" id="UP000535406"/>
    </source>
</evidence>
<dbReference type="EMBL" id="JACHIK010000002">
    <property type="protein sequence ID" value="MBB5041227.1"/>
    <property type="molecule type" value="Genomic_DNA"/>
</dbReference>
<dbReference type="AlphaFoldDB" id="A0A7W7YS45"/>
<organism evidence="3 4">
    <name type="scientific">Shinella fusca</name>
    <dbReference type="NCBI Taxonomy" id="544480"/>
    <lineage>
        <taxon>Bacteria</taxon>
        <taxon>Pseudomonadati</taxon>
        <taxon>Pseudomonadota</taxon>
        <taxon>Alphaproteobacteria</taxon>
        <taxon>Hyphomicrobiales</taxon>
        <taxon>Rhizobiaceae</taxon>
        <taxon>Shinella</taxon>
    </lineage>
</organism>
<protein>
    <submittedName>
        <fullName evidence="3">Type IV secretory pathway VirJ component</fullName>
    </submittedName>
</protein>
<evidence type="ECO:0000259" key="2">
    <source>
        <dbReference type="Pfam" id="PF06057"/>
    </source>
</evidence>